<dbReference type="Araport" id="AT3G63040"/>
<feature type="chain" id="PRO_5038230973" evidence="1">
    <location>
        <begin position="33"/>
        <end position="187"/>
    </location>
</feature>
<dbReference type="EMBL" id="CACRSJ010000106">
    <property type="protein sequence ID" value="VYS61258.1"/>
    <property type="molecule type" value="Genomic_DNA"/>
</dbReference>
<evidence type="ECO:0000313" key="6">
    <source>
        <dbReference type="Proteomes" id="UP000078284"/>
    </source>
</evidence>
<protein>
    <submittedName>
        <fullName evidence="3">(thale cress) hypothetical protein</fullName>
    </submittedName>
</protein>
<dbReference type="ExpressionAtlas" id="A0A384K8D2">
    <property type="expression patterns" value="baseline and differential"/>
</dbReference>
<gene>
    <name evidence="2" type="ordered locus">At3g63040</name>
    <name evidence="4" type="ordered locus">AXX17_At3g57320</name>
    <name evidence="5" type="ORF">AN1_LOCUS16691</name>
    <name evidence="3" type="ORF">AT9943_LOCUS14357</name>
</gene>
<dbReference type="SMR" id="A0A384K8D2"/>
<name>A0A384K8D2_ARATH</name>
<reference evidence="3 8" key="4">
    <citation type="submission" date="2020-09" db="EMBL/GenBank/DDBJ databases">
        <authorList>
            <person name="Ashkenazy H."/>
        </authorList>
    </citation>
    <scope>NUCLEOTIDE SEQUENCE [LARGE SCALE GENOMIC DNA]</scope>
    <source>
        <strain evidence="8">cv. Cdm-0</strain>
    </source>
</reference>
<organism evidence="4 6">
    <name type="scientific">Arabidopsis thaliana</name>
    <name type="common">Mouse-ear cress</name>
    <dbReference type="NCBI Taxonomy" id="3702"/>
    <lineage>
        <taxon>Eukaryota</taxon>
        <taxon>Viridiplantae</taxon>
        <taxon>Streptophyta</taxon>
        <taxon>Embryophyta</taxon>
        <taxon>Tracheophyta</taxon>
        <taxon>Spermatophyta</taxon>
        <taxon>Magnoliopsida</taxon>
        <taxon>eudicotyledons</taxon>
        <taxon>Gunneridae</taxon>
        <taxon>Pentapetalae</taxon>
        <taxon>rosids</taxon>
        <taxon>malvids</taxon>
        <taxon>Brassicales</taxon>
        <taxon>Brassicaceae</taxon>
        <taxon>Camelineae</taxon>
        <taxon>Arabidopsis</taxon>
    </lineage>
</organism>
<sequence length="187" mass="21039">MTRGMIPTKAKVVVISLIWAILVLESATVSSAVEDLVVEQCKHNCKHDIHNKKKECEDKCNELLMMEIEKETSGRQEEEHNPFCEAFCNPFEGLFQHCMAVCPRTKSKPEMMVIGGEGVANEGLQTKCNRKCLSYTEPEAYKKCISGCFMSNEEVCETSCSILQEEPLTIRCMRICHERIPGVVAST</sequence>
<dbReference type="OMA" id="RICHERI"/>
<dbReference type="Proteomes" id="UP000516314">
    <property type="component" value="Chromosome 3"/>
</dbReference>
<dbReference type="KEGG" id="ath:AT3G63040"/>
<keyword evidence="1" id="KW-0732">Signal</keyword>
<evidence type="ECO:0000313" key="5">
    <source>
        <dbReference type="EMBL" id="VYS61258.1"/>
    </source>
</evidence>
<evidence type="ECO:0000256" key="1">
    <source>
        <dbReference type="SAM" id="SignalP"/>
    </source>
</evidence>
<dbReference type="EMBL" id="LR881468">
    <property type="protein sequence ID" value="CAD5326601.1"/>
    <property type="molecule type" value="Genomic_DNA"/>
</dbReference>
<evidence type="ECO:0000313" key="8">
    <source>
        <dbReference type="Proteomes" id="UP000516314"/>
    </source>
</evidence>
<dbReference type="EMBL" id="LUHQ01000003">
    <property type="protein sequence ID" value="OAP06174.1"/>
    <property type="molecule type" value="Genomic_DNA"/>
</dbReference>
<dbReference type="Proteomes" id="UP000426265">
    <property type="component" value="Unassembled WGS sequence"/>
</dbReference>
<evidence type="ECO:0000313" key="7">
    <source>
        <dbReference type="Proteomes" id="UP000426265"/>
    </source>
</evidence>
<feature type="signal peptide" evidence="1">
    <location>
        <begin position="1"/>
        <end position="32"/>
    </location>
</feature>
<proteinExistence type="predicted"/>
<reference evidence="4" key="2">
    <citation type="submission" date="2016-03" db="EMBL/GenBank/DDBJ databases">
        <title>Full-length assembly of Arabidopsis thaliana Ler reveals the complement of translocations and inversions.</title>
        <authorList>
            <person name="Zapata L."/>
            <person name="Schneeberger K."/>
            <person name="Ossowski S."/>
        </authorList>
    </citation>
    <scope>NUCLEOTIDE SEQUENCE [LARGE SCALE GENOMIC DNA]</scope>
    <source>
        <tissue evidence="4">Leaf</tissue>
    </source>
</reference>
<dbReference type="Proteomes" id="UP000078284">
    <property type="component" value="Chromosome 3"/>
</dbReference>
<dbReference type="RefSeq" id="NP_191863.1">
    <property type="nucleotide sequence ID" value="NM_116169.2"/>
</dbReference>
<evidence type="ECO:0000313" key="3">
    <source>
        <dbReference type="EMBL" id="CAD5326601.1"/>
    </source>
</evidence>
<dbReference type="GeneID" id="825479"/>
<reference evidence="5 7" key="3">
    <citation type="submission" date="2019-11" db="EMBL/GenBank/DDBJ databases">
        <authorList>
            <person name="Jiao W.-B."/>
            <person name="Schneeberger K."/>
        </authorList>
    </citation>
    <scope>NUCLEOTIDE SEQUENCE [LARGE SCALE GENOMIC DNA]</scope>
    <source>
        <strain evidence="7">cv. An-1</strain>
    </source>
</reference>
<dbReference type="AlphaFoldDB" id="A0A384K8D2"/>
<evidence type="ECO:0000313" key="2">
    <source>
        <dbReference type="Araport" id="AT3G63040"/>
    </source>
</evidence>
<reference evidence="6" key="1">
    <citation type="journal article" date="2016" name="Proc. Natl. Acad. Sci. U.S.A.">
        <title>Chromosome-level assembly of Arabidopsis thaliana Ler reveals the extent of translocation and inversion polymorphisms.</title>
        <authorList>
            <person name="Zapata L."/>
            <person name="Ding J."/>
            <person name="Willing E.M."/>
            <person name="Hartwig B."/>
            <person name="Bezdan D."/>
            <person name="Jiao W.B."/>
            <person name="Patel V."/>
            <person name="Velikkakam James G."/>
            <person name="Koornneef M."/>
            <person name="Ossowski S."/>
            <person name="Schneeberger K."/>
        </authorList>
    </citation>
    <scope>NUCLEOTIDE SEQUENCE [LARGE SCALE GENOMIC DNA]</scope>
    <source>
        <strain evidence="6">cv. Landsberg erecta</strain>
    </source>
</reference>
<accession>A0A384K8D2</accession>
<evidence type="ECO:0000313" key="4">
    <source>
        <dbReference type="EMBL" id="OAP06174.1"/>
    </source>
</evidence>